<keyword evidence="3" id="KW-1185">Reference proteome</keyword>
<feature type="region of interest" description="Disordered" evidence="1">
    <location>
        <begin position="141"/>
        <end position="175"/>
    </location>
</feature>
<protein>
    <submittedName>
        <fullName evidence="2">Nuclease</fullName>
    </submittedName>
</protein>
<feature type="compositionally biased region" description="Polar residues" evidence="1">
    <location>
        <begin position="151"/>
        <end position="175"/>
    </location>
</feature>
<dbReference type="STRING" id="35608.A0A2U1M626"/>
<dbReference type="GO" id="GO:0005634">
    <property type="term" value="C:nucleus"/>
    <property type="evidence" value="ECO:0007669"/>
    <property type="project" value="TreeGrafter"/>
</dbReference>
<evidence type="ECO:0000256" key="1">
    <source>
        <dbReference type="SAM" id="MobiDB-lite"/>
    </source>
</evidence>
<dbReference type="GO" id="GO:0004518">
    <property type="term" value="F:nuclease activity"/>
    <property type="evidence" value="ECO:0007669"/>
    <property type="project" value="TreeGrafter"/>
</dbReference>
<evidence type="ECO:0000313" key="3">
    <source>
        <dbReference type="Proteomes" id="UP000245207"/>
    </source>
</evidence>
<dbReference type="GO" id="GO:0006402">
    <property type="term" value="P:mRNA catabolic process"/>
    <property type="evidence" value="ECO:0007669"/>
    <property type="project" value="TreeGrafter"/>
</dbReference>
<gene>
    <name evidence="2" type="ORF">CTI12_AA417730</name>
</gene>
<dbReference type="Gene3D" id="2.40.50.90">
    <property type="match status" value="1"/>
</dbReference>
<dbReference type="PANTHER" id="PTHR12302:SF2">
    <property type="entry name" value="STAPHYLOCOCCAL NUCLEASE DOMAIN-CONTAINING PROTEIN 1"/>
    <property type="match status" value="1"/>
</dbReference>
<dbReference type="EMBL" id="PKPP01006383">
    <property type="protein sequence ID" value="PWA56689.1"/>
    <property type="molecule type" value="Genomic_DNA"/>
</dbReference>
<proteinExistence type="predicted"/>
<dbReference type="AlphaFoldDB" id="A0A2U1M626"/>
<organism evidence="2 3">
    <name type="scientific">Artemisia annua</name>
    <name type="common">Sweet wormwood</name>
    <dbReference type="NCBI Taxonomy" id="35608"/>
    <lineage>
        <taxon>Eukaryota</taxon>
        <taxon>Viridiplantae</taxon>
        <taxon>Streptophyta</taxon>
        <taxon>Embryophyta</taxon>
        <taxon>Tracheophyta</taxon>
        <taxon>Spermatophyta</taxon>
        <taxon>Magnoliopsida</taxon>
        <taxon>eudicotyledons</taxon>
        <taxon>Gunneridae</taxon>
        <taxon>Pentapetalae</taxon>
        <taxon>asterids</taxon>
        <taxon>campanulids</taxon>
        <taxon>Asterales</taxon>
        <taxon>Asteraceae</taxon>
        <taxon>Asteroideae</taxon>
        <taxon>Anthemideae</taxon>
        <taxon>Artemisiinae</taxon>
        <taxon>Artemisia</taxon>
    </lineage>
</organism>
<accession>A0A2U1M626</accession>
<name>A0A2U1M626_ARTAN</name>
<dbReference type="SUPFAM" id="SSF50199">
    <property type="entry name" value="Staphylococcal nuclease"/>
    <property type="match status" value="1"/>
</dbReference>
<comment type="caution">
    <text evidence="2">The sequence shown here is derived from an EMBL/GenBank/DDBJ whole genome shotgun (WGS) entry which is preliminary data.</text>
</comment>
<dbReference type="PANTHER" id="PTHR12302">
    <property type="entry name" value="EBNA2 BINDING PROTEIN P100"/>
    <property type="match status" value="1"/>
</dbReference>
<dbReference type="GO" id="GO:0003723">
    <property type="term" value="F:RNA binding"/>
    <property type="evidence" value="ECO:0007669"/>
    <property type="project" value="TreeGrafter"/>
</dbReference>
<dbReference type="Proteomes" id="UP000245207">
    <property type="component" value="Unassembled WGS sequence"/>
</dbReference>
<reference evidence="2 3" key="1">
    <citation type="journal article" date="2018" name="Mol. Plant">
        <title>The genome of Artemisia annua provides insight into the evolution of Asteraceae family and artemisinin biosynthesis.</title>
        <authorList>
            <person name="Shen Q."/>
            <person name="Zhang L."/>
            <person name="Liao Z."/>
            <person name="Wang S."/>
            <person name="Yan T."/>
            <person name="Shi P."/>
            <person name="Liu M."/>
            <person name="Fu X."/>
            <person name="Pan Q."/>
            <person name="Wang Y."/>
            <person name="Lv Z."/>
            <person name="Lu X."/>
            <person name="Zhang F."/>
            <person name="Jiang W."/>
            <person name="Ma Y."/>
            <person name="Chen M."/>
            <person name="Hao X."/>
            <person name="Li L."/>
            <person name="Tang Y."/>
            <person name="Lv G."/>
            <person name="Zhou Y."/>
            <person name="Sun X."/>
            <person name="Brodelius P.E."/>
            <person name="Rose J.K.C."/>
            <person name="Tang K."/>
        </authorList>
    </citation>
    <scope>NUCLEOTIDE SEQUENCE [LARGE SCALE GENOMIC DNA]</scope>
    <source>
        <strain evidence="3">cv. Huhao1</strain>
        <tissue evidence="2">Leaf</tissue>
    </source>
</reference>
<dbReference type="GO" id="GO:0005829">
    <property type="term" value="C:cytosol"/>
    <property type="evidence" value="ECO:0007669"/>
    <property type="project" value="TreeGrafter"/>
</dbReference>
<sequence length="267" mass="29123">MPIEWRCYKKVCIVLEGVDKYSNLIGSVYYSDGETAKDLAMELIENVKEAKGEVSPEHAGAAKAYIRNLPPSAVGDPSNLDAMGLLASNKGKPMEAIVEKVRDGSSLHVYLLPEFQFVQVFVAGIQAPSMGRRTTQEPALPIEVPSDEPNGDSNTESHGPLTSAQRVTTSSSFTEVSPDAFGREAKHFTEIRVLNRDEAERAKFIVEKAEQDKRHAIIRYYCGSEHVPGWAKSRLVMYSSSGVIPNSKDGLGTSSTSSNSICFGHVI</sequence>
<dbReference type="OrthoDB" id="1748468at2759"/>
<dbReference type="InterPro" id="IPR035437">
    <property type="entry name" value="SNase_OB-fold_sf"/>
</dbReference>
<evidence type="ECO:0000313" key="2">
    <source>
        <dbReference type="EMBL" id="PWA56689.1"/>
    </source>
</evidence>